<dbReference type="SMART" id="SM00448">
    <property type="entry name" value="REC"/>
    <property type="match status" value="1"/>
</dbReference>
<evidence type="ECO:0000313" key="4">
    <source>
        <dbReference type="EMBL" id="NSL86069.1"/>
    </source>
</evidence>
<dbReference type="SUPFAM" id="SSF52172">
    <property type="entry name" value="CheY-like"/>
    <property type="match status" value="1"/>
</dbReference>
<reference evidence="4" key="1">
    <citation type="submission" date="2020-05" db="EMBL/GenBank/DDBJ databases">
        <title>Chitinophaga laudate sp. nov., isolated from a tropical peat swamp.</title>
        <authorList>
            <person name="Goh C.B.S."/>
            <person name="Lee M.S."/>
            <person name="Parimannan S."/>
            <person name="Pasbakhsh P."/>
            <person name="Yule C.M."/>
            <person name="Rajandas H."/>
            <person name="Loke S."/>
            <person name="Croft L."/>
            <person name="Tan J.B.L."/>
        </authorList>
    </citation>
    <scope>NUCLEOTIDE SEQUENCE</scope>
    <source>
        <strain evidence="4">Mgbs1</strain>
    </source>
</reference>
<feature type="modified residue" description="4-aspartylphosphate" evidence="2">
    <location>
        <position position="54"/>
    </location>
</feature>
<keyword evidence="1 2" id="KW-0597">Phosphoprotein</keyword>
<dbReference type="EMBL" id="RIAR02000001">
    <property type="protein sequence ID" value="NSL86069.1"/>
    <property type="molecule type" value="Genomic_DNA"/>
</dbReference>
<dbReference type="Pfam" id="PF00072">
    <property type="entry name" value="Response_reg"/>
    <property type="match status" value="1"/>
</dbReference>
<protein>
    <submittedName>
        <fullName evidence="4">Response regulator</fullName>
    </submittedName>
</protein>
<dbReference type="Pfam" id="PF04397">
    <property type="entry name" value="LytTR"/>
    <property type="match status" value="1"/>
</dbReference>
<evidence type="ECO:0000256" key="1">
    <source>
        <dbReference type="ARBA" id="ARBA00022553"/>
    </source>
</evidence>
<proteinExistence type="predicted"/>
<accession>A0A9Q5D1M6</accession>
<name>A0A9Q5D1M6_9BACT</name>
<dbReference type="PANTHER" id="PTHR44591">
    <property type="entry name" value="STRESS RESPONSE REGULATOR PROTEIN 1"/>
    <property type="match status" value="1"/>
</dbReference>
<comment type="caution">
    <text evidence="4">The sequence shown here is derived from an EMBL/GenBank/DDBJ whole genome shotgun (WGS) entry which is preliminary data.</text>
</comment>
<evidence type="ECO:0000259" key="3">
    <source>
        <dbReference type="PROSITE" id="PS50110"/>
    </source>
</evidence>
<dbReference type="Gene3D" id="2.40.50.1020">
    <property type="entry name" value="LytTr DNA-binding domain"/>
    <property type="match status" value="1"/>
</dbReference>
<dbReference type="InterPro" id="IPR050595">
    <property type="entry name" value="Bact_response_regulator"/>
</dbReference>
<dbReference type="OrthoDB" id="1646880at2"/>
<dbReference type="Proteomes" id="UP000281028">
    <property type="component" value="Unassembled WGS sequence"/>
</dbReference>
<dbReference type="SMART" id="SM00850">
    <property type="entry name" value="LytTR"/>
    <property type="match status" value="1"/>
</dbReference>
<dbReference type="GO" id="GO:0003677">
    <property type="term" value="F:DNA binding"/>
    <property type="evidence" value="ECO:0007669"/>
    <property type="project" value="InterPro"/>
</dbReference>
<dbReference type="PANTHER" id="PTHR44591:SF3">
    <property type="entry name" value="RESPONSE REGULATORY DOMAIN-CONTAINING PROTEIN"/>
    <property type="match status" value="1"/>
</dbReference>
<evidence type="ECO:0000256" key="2">
    <source>
        <dbReference type="PROSITE-ProRule" id="PRU00169"/>
    </source>
</evidence>
<evidence type="ECO:0000313" key="5">
    <source>
        <dbReference type="Proteomes" id="UP000281028"/>
    </source>
</evidence>
<feature type="domain" description="Response regulatory" evidence="3">
    <location>
        <begin position="5"/>
        <end position="119"/>
    </location>
</feature>
<gene>
    <name evidence="4" type="ORF">ECE50_004450</name>
</gene>
<dbReference type="GO" id="GO:0000160">
    <property type="term" value="P:phosphorelay signal transduction system"/>
    <property type="evidence" value="ECO:0007669"/>
    <property type="project" value="InterPro"/>
</dbReference>
<dbReference type="InterPro" id="IPR007492">
    <property type="entry name" value="LytTR_DNA-bd_dom"/>
</dbReference>
<dbReference type="CDD" id="cd17534">
    <property type="entry name" value="REC_DC-like"/>
    <property type="match status" value="1"/>
</dbReference>
<organism evidence="4 5">
    <name type="scientific">Chitinophaga solisilvae</name>
    <dbReference type="NCBI Taxonomy" id="1233460"/>
    <lineage>
        <taxon>Bacteria</taxon>
        <taxon>Pseudomonadati</taxon>
        <taxon>Bacteroidota</taxon>
        <taxon>Chitinophagia</taxon>
        <taxon>Chitinophagales</taxon>
        <taxon>Chitinophagaceae</taxon>
        <taxon>Chitinophaga</taxon>
    </lineage>
</organism>
<dbReference type="PROSITE" id="PS50110">
    <property type="entry name" value="RESPONSE_REGULATORY"/>
    <property type="match status" value="1"/>
</dbReference>
<dbReference type="InterPro" id="IPR011006">
    <property type="entry name" value="CheY-like_superfamily"/>
</dbReference>
<dbReference type="Gene3D" id="3.40.50.2300">
    <property type="match status" value="1"/>
</dbReference>
<sequence length="250" mass="27431">MNTGKILIVEDDLVISLDMQVMLESNGYTCCAVTSGNEAIDQVGIFVPDLILMDIGLNGKLDGMSTAAMIRHNHNLPIIFVTDQENCHVYKQAGNSQPFDYITKPFRHSVLLKTVQQALSQPCPPAISGVPVYKLSDRVSDGIFVYSSGPQPYKKVLFSDILFIESAGSYTNICCTNSRTFKVSLTSKRVILQMNCPALVKSNKSFHVNIHWIDSFGKDLVKIGAHIIPVSDAHKANLMSRLNRLGGGQA</sequence>
<keyword evidence="5" id="KW-1185">Reference proteome</keyword>
<dbReference type="InterPro" id="IPR001789">
    <property type="entry name" value="Sig_transdc_resp-reg_receiver"/>
</dbReference>
<dbReference type="AlphaFoldDB" id="A0A9Q5D1M6"/>